<organism evidence="1 2">
    <name type="scientific">Streptomyces blastmyceticus</name>
    <dbReference type="NCBI Taxonomy" id="68180"/>
    <lineage>
        <taxon>Bacteria</taxon>
        <taxon>Bacillati</taxon>
        <taxon>Actinomycetota</taxon>
        <taxon>Actinomycetes</taxon>
        <taxon>Kitasatosporales</taxon>
        <taxon>Streptomycetaceae</taxon>
        <taxon>Streptomyces</taxon>
    </lineage>
</organism>
<gene>
    <name evidence="1" type="ORF">GCM10010319_48680</name>
</gene>
<keyword evidence="2" id="KW-1185">Reference proteome</keyword>
<dbReference type="EMBL" id="BAAABW010000026">
    <property type="protein sequence ID" value="GAA0365044.1"/>
    <property type="molecule type" value="Genomic_DNA"/>
</dbReference>
<accession>A0ABN0XIK2</accession>
<dbReference type="Proteomes" id="UP001500063">
    <property type="component" value="Unassembled WGS sequence"/>
</dbReference>
<name>A0ABN0XIK2_9ACTN</name>
<evidence type="ECO:0000313" key="1">
    <source>
        <dbReference type="EMBL" id="GAA0365044.1"/>
    </source>
</evidence>
<comment type="caution">
    <text evidence="1">The sequence shown here is derived from an EMBL/GenBank/DDBJ whole genome shotgun (WGS) entry which is preliminary data.</text>
</comment>
<reference evidence="1 2" key="1">
    <citation type="journal article" date="2019" name="Int. J. Syst. Evol. Microbiol.">
        <title>The Global Catalogue of Microorganisms (GCM) 10K type strain sequencing project: providing services to taxonomists for standard genome sequencing and annotation.</title>
        <authorList>
            <consortium name="The Broad Institute Genomics Platform"/>
            <consortium name="The Broad Institute Genome Sequencing Center for Infectious Disease"/>
            <person name="Wu L."/>
            <person name="Ma J."/>
        </authorList>
    </citation>
    <scope>NUCLEOTIDE SEQUENCE [LARGE SCALE GENOMIC DNA]</scope>
    <source>
        <strain evidence="1 2">JCM 4565</strain>
    </source>
</reference>
<protein>
    <submittedName>
        <fullName evidence="1">Uncharacterized protein</fullName>
    </submittedName>
</protein>
<evidence type="ECO:0000313" key="2">
    <source>
        <dbReference type="Proteomes" id="UP001500063"/>
    </source>
</evidence>
<dbReference type="RefSeq" id="WP_116214982.1">
    <property type="nucleotide sequence ID" value="NZ_BAAABW010000026.1"/>
</dbReference>
<proteinExistence type="predicted"/>
<sequence>MAISISVVVLLLIMAVVFLRSGALRVSHAMVCVLLGFLLSSTSIAPTLAHGLSATTTFVSGVRP</sequence>